<dbReference type="InterPro" id="IPR011250">
    <property type="entry name" value="OMP/PagP_B-barrel"/>
</dbReference>
<evidence type="ECO:0000313" key="2">
    <source>
        <dbReference type="EMBL" id="MCO4292275.1"/>
    </source>
</evidence>
<reference evidence="2" key="1">
    <citation type="submission" date="2022-06" db="EMBL/GenBank/DDBJ databases">
        <title>Solitalea sp. MAHUQ-68 isolated from rhizospheric soil.</title>
        <authorList>
            <person name="Huq M.A."/>
        </authorList>
    </citation>
    <scope>NUCLEOTIDE SEQUENCE</scope>
    <source>
        <strain evidence="2">MAHUQ-68</strain>
    </source>
</reference>
<feature type="signal peptide" evidence="1">
    <location>
        <begin position="1"/>
        <end position="20"/>
    </location>
</feature>
<accession>A0A9X2F187</accession>
<evidence type="ECO:0008006" key="4">
    <source>
        <dbReference type="Google" id="ProtNLM"/>
    </source>
</evidence>
<name>A0A9X2F187_9SPHI</name>
<organism evidence="2 3">
    <name type="scientific">Solitalea agri</name>
    <dbReference type="NCBI Taxonomy" id="2953739"/>
    <lineage>
        <taxon>Bacteria</taxon>
        <taxon>Pseudomonadati</taxon>
        <taxon>Bacteroidota</taxon>
        <taxon>Sphingobacteriia</taxon>
        <taxon>Sphingobacteriales</taxon>
        <taxon>Sphingobacteriaceae</taxon>
        <taxon>Solitalea</taxon>
    </lineage>
</organism>
<proteinExistence type="predicted"/>
<comment type="caution">
    <text evidence="2">The sequence shown here is derived from an EMBL/GenBank/DDBJ whole genome shotgun (WGS) entry which is preliminary data.</text>
</comment>
<dbReference type="Proteomes" id="UP001155182">
    <property type="component" value="Unassembled WGS sequence"/>
</dbReference>
<keyword evidence="1" id="KW-0732">Signal</keyword>
<evidence type="ECO:0000313" key="3">
    <source>
        <dbReference type="Proteomes" id="UP001155182"/>
    </source>
</evidence>
<dbReference type="Gene3D" id="2.40.160.20">
    <property type="match status" value="1"/>
</dbReference>
<gene>
    <name evidence="2" type="ORF">NF867_05300</name>
</gene>
<dbReference type="AlphaFoldDB" id="A0A9X2F187"/>
<protein>
    <recommendedName>
        <fullName evidence="4">Outer membrane protein beta-barrel domain-containing protein</fullName>
    </recommendedName>
</protein>
<feature type="chain" id="PRO_5040880525" description="Outer membrane protein beta-barrel domain-containing protein" evidence="1">
    <location>
        <begin position="21"/>
        <end position="190"/>
    </location>
</feature>
<sequence length="190" mass="20771">MKKLLTIAFTLSLFSSQLKAQKNEVYIGYGLGSVQEASETFSDAFVGIFTGESTETSVKFGPIMLGYNHYLNPKWTIGALYSNTSLEGKTTSNSSSIDLSYTSTYNILMARSDYRYVNKEKFQLYSGLAAGIAFVKAKPINDSDIETSSNTEFAFQLNAIGLRYGKTFGVFGELGVGNNGIFCFGISAKF</sequence>
<dbReference type="RefSeq" id="WP_252586561.1">
    <property type="nucleotide sequence ID" value="NZ_JAMWYS010000024.1"/>
</dbReference>
<keyword evidence="3" id="KW-1185">Reference proteome</keyword>
<evidence type="ECO:0000256" key="1">
    <source>
        <dbReference type="SAM" id="SignalP"/>
    </source>
</evidence>
<dbReference type="SUPFAM" id="SSF56925">
    <property type="entry name" value="OMPA-like"/>
    <property type="match status" value="1"/>
</dbReference>
<dbReference type="EMBL" id="JAMWYS010000024">
    <property type="protein sequence ID" value="MCO4292275.1"/>
    <property type="molecule type" value="Genomic_DNA"/>
</dbReference>